<dbReference type="Proteomes" id="UP000199322">
    <property type="component" value="Unassembled WGS sequence"/>
</dbReference>
<feature type="domain" description="ABC transporter" evidence="4">
    <location>
        <begin position="2"/>
        <end position="230"/>
    </location>
</feature>
<evidence type="ECO:0000256" key="1">
    <source>
        <dbReference type="ARBA" id="ARBA00005417"/>
    </source>
</evidence>
<dbReference type="EMBL" id="FMYV01000002">
    <property type="protein sequence ID" value="SDC21348.1"/>
    <property type="molecule type" value="Genomic_DNA"/>
</dbReference>
<dbReference type="RefSeq" id="WP_091402696.1">
    <property type="nucleotide sequence ID" value="NZ_FMYV01000002.1"/>
</dbReference>
<evidence type="ECO:0000256" key="2">
    <source>
        <dbReference type="ARBA" id="ARBA00022448"/>
    </source>
</evidence>
<dbReference type="InterPro" id="IPR052156">
    <property type="entry name" value="BCAA_Transport_ATP-bd_LivF"/>
</dbReference>
<reference evidence="6 8" key="2">
    <citation type="submission" date="2019-04" db="EMBL/GenBank/DDBJ databases">
        <title>Draft genome sequence data and analysis of a Fermenting Bacterium, Geotoga petraea strain HO-Geo1, isolated from heavy-oil petroleum reservoir in Russia.</title>
        <authorList>
            <person name="Grouzdev D.S."/>
            <person name="Semenova E.M."/>
            <person name="Sokolova D.S."/>
            <person name="Tourova T.P."/>
            <person name="Poltaraus A.B."/>
            <person name="Nazina T.N."/>
        </authorList>
    </citation>
    <scope>NUCLEOTIDE SEQUENCE [LARGE SCALE GENOMIC DNA]</scope>
    <source>
        <strain evidence="6 8">HO-Geo1</strain>
    </source>
</reference>
<comment type="similarity">
    <text evidence="1">Belongs to the ABC transporter superfamily.</text>
</comment>
<dbReference type="GO" id="GO:0015807">
    <property type="term" value="P:L-amino acid transport"/>
    <property type="evidence" value="ECO:0007669"/>
    <property type="project" value="TreeGrafter"/>
</dbReference>
<dbReference type="AlphaFoldDB" id="A0A1G6JRR4"/>
<dbReference type="InterPro" id="IPR027417">
    <property type="entry name" value="P-loop_NTPase"/>
</dbReference>
<dbReference type="STRING" id="28234.SAMN04488588_0610"/>
<keyword evidence="5" id="KW-0067">ATP-binding</keyword>
<dbReference type="InterPro" id="IPR003439">
    <property type="entry name" value="ABC_transporter-like_ATP-bd"/>
</dbReference>
<reference evidence="5 7" key="1">
    <citation type="submission" date="2016-10" db="EMBL/GenBank/DDBJ databases">
        <authorList>
            <person name="de Groot N.N."/>
        </authorList>
    </citation>
    <scope>NUCLEOTIDE SEQUENCE [LARGE SCALE GENOMIC DNA]</scope>
    <source>
        <strain evidence="5 7">WG14</strain>
    </source>
</reference>
<dbReference type="OrthoDB" id="9779136at2"/>
<dbReference type="GO" id="GO:0016887">
    <property type="term" value="F:ATP hydrolysis activity"/>
    <property type="evidence" value="ECO:0007669"/>
    <property type="project" value="InterPro"/>
</dbReference>
<sequence length="230" mass="25122">MLKVENLKVNYGHVSAVKDISFKIDKGEIVSILGANGAGKTSTLFGTMGIVKSTSKINFQGEDLSKASTEEKVKKGLVLAPEDRRVFPQLSVEENLKLGSFARGNEKENFEKVYDLFPVLKERKRQQAGSLSGGEQQMLAVGRALMSSPEILMLDEPSLGLAPLITDEIFDVLVQLKETGVGILLVEQNALRSLKISDRAYILEIGRIAIQGDAKDLLNDESVKKAYLGI</sequence>
<evidence type="ECO:0000256" key="3">
    <source>
        <dbReference type="ARBA" id="ARBA00022970"/>
    </source>
</evidence>
<dbReference type="PROSITE" id="PS00211">
    <property type="entry name" value="ABC_TRANSPORTER_1"/>
    <property type="match status" value="1"/>
</dbReference>
<keyword evidence="2" id="KW-0813">Transport</keyword>
<organism evidence="5 7">
    <name type="scientific">Geotoga petraea</name>
    <dbReference type="NCBI Taxonomy" id="28234"/>
    <lineage>
        <taxon>Bacteria</taxon>
        <taxon>Thermotogati</taxon>
        <taxon>Thermotogota</taxon>
        <taxon>Thermotogae</taxon>
        <taxon>Petrotogales</taxon>
        <taxon>Petrotogaceae</taxon>
        <taxon>Geotoga</taxon>
    </lineage>
</organism>
<dbReference type="GO" id="GO:0015658">
    <property type="term" value="F:branched-chain amino acid transmembrane transporter activity"/>
    <property type="evidence" value="ECO:0007669"/>
    <property type="project" value="TreeGrafter"/>
</dbReference>
<dbReference type="Pfam" id="PF00005">
    <property type="entry name" value="ABC_tran"/>
    <property type="match status" value="1"/>
</dbReference>
<gene>
    <name evidence="6" type="ORF">E4650_04455</name>
    <name evidence="5" type="ORF">SAMN04488588_0610</name>
</gene>
<keyword evidence="3" id="KW-0029">Amino-acid transport</keyword>
<dbReference type="GO" id="GO:0005524">
    <property type="term" value="F:ATP binding"/>
    <property type="evidence" value="ECO:0007669"/>
    <property type="project" value="UniProtKB-KW"/>
</dbReference>
<evidence type="ECO:0000313" key="5">
    <source>
        <dbReference type="EMBL" id="SDC21348.1"/>
    </source>
</evidence>
<proteinExistence type="inferred from homology"/>
<dbReference type="SUPFAM" id="SSF52540">
    <property type="entry name" value="P-loop containing nucleoside triphosphate hydrolases"/>
    <property type="match status" value="1"/>
</dbReference>
<evidence type="ECO:0000313" key="7">
    <source>
        <dbReference type="Proteomes" id="UP000199322"/>
    </source>
</evidence>
<dbReference type="PANTHER" id="PTHR43820:SF4">
    <property type="entry name" value="HIGH-AFFINITY BRANCHED-CHAIN AMINO ACID TRANSPORT ATP-BINDING PROTEIN LIVF"/>
    <property type="match status" value="1"/>
</dbReference>
<dbReference type="Gene3D" id="3.40.50.300">
    <property type="entry name" value="P-loop containing nucleotide triphosphate hydrolases"/>
    <property type="match status" value="1"/>
</dbReference>
<name>A0A1G6JRR4_9BACT</name>
<dbReference type="PANTHER" id="PTHR43820">
    <property type="entry name" value="HIGH-AFFINITY BRANCHED-CHAIN AMINO ACID TRANSPORT ATP-BINDING PROTEIN LIVF"/>
    <property type="match status" value="1"/>
</dbReference>
<dbReference type="PROSITE" id="PS50893">
    <property type="entry name" value="ABC_TRANSPORTER_2"/>
    <property type="match status" value="1"/>
</dbReference>
<evidence type="ECO:0000313" key="6">
    <source>
        <dbReference type="EMBL" id="TGG88296.1"/>
    </source>
</evidence>
<accession>A0A1G6JRR4</accession>
<evidence type="ECO:0000259" key="4">
    <source>
        <dbReference type="PROSITE" id="PS50893"/>
    </source>
</evidence>
<dbReference type="CDD" id="cd03224">
    <property type="entry name" value="ABC_TM1139_LivF_branched"/>
    <property type="match status" value="1"/>
</dbReference>
<protein>
    <submittedName>
        <fullName evidence="5 6">ABC transporter ATP-binding protein</fullName>
    </submittedName>
</protein>
<dbReference type="EMBL" id="SRME01000002">
    <property type="protein sequence ID" value="TGG88296.1"/>
    <property type="molecule type" value="Genomic_DNA"/>
</dbReference>
<keyword evidence="5" id="KW-0547">Nucleotide-binding</keyword>
<keyword evidence="7" id="KW-1185">Reference proteome</keyword>
<evidence type="ECO:0000313" key="8">
    <source>
        <dbReference type="Proteomes" id="UP000297288"/>
    </source>
</evidence>
<dbReference type="InterPro" id="IPR017871">
    <property type="entry name" value="ABC_transporter-like_CS"/>
</dbReference>
<dbReference type="Proteomes" id="UP000297288">
    <property type="component" value="Unassembled WGS sequence"/>
</dbReference>